<dbReference type="AlphaFoldDB" id="A0A4R9LWN6"/>
<keyword evidence="1" id="KW-0812">Transmembrane</keyword>
<comment type="caution">
    <text evidence="2">The sequence shown here is derived from an EMBL/GenBank/DDBJ whole genome shotgun (WGS) entry which is preliminary data.</text>
</comment>
<name>A0A4R9LWN6_9LEPT</name>
<keyword evidence="1" id="KW-1133">Transmembrane helix</keyword>
<keyword evidence="1" id="KW-0472">Membrane</keyword>
<dbReference type="InterPro" id="IPR007263">
    <property type="entry name" value="DCC1-like"/>
</dbReference>
<evidence type="ECO:0000313" key="3">
    <source>
        <dbReference type="Proteomes" id="UP000298058"/>
    </source>
</evidence>
<feature type="transmembrane region" description="Helical" evidence="1">
    <location>
        <begin position="86"/>
        <end position="107"/>
    </location>
</feature>
<dbReference type="EMBL" id="RQHW01000047">
    <property type="protein sequence ID" value="TGN18650.1"/>
    <property type="molecule type" value="Genomic_DNA"/>
</dbReference>
<gene>
    <name evidence="2" type="ORF">EHS15_14855</name>
</gene>
<accession>A0A4R9LWN6</accession>
<keyword evidence="3" id="KW-1185">Reference proteome</keyword>
<sequence length="116" mass="13776">MKAKFLYDGDCSFCTQLADHFRSRIDEKNLEFISFRDLSETELQKIHPDLTWNRCEAEVNLVTGGTRLPGFFGVRRMLFWATTYRYFAPLLYLPLIPFLGMGVMYFLKYLKSRKRI</sequence>
<proteinExistence type="predicted"/>
<dbReference type="RefSeq" id="WP_135761333.1">
    <property type="nucleotide sequence ID" value="NZ_RQHW01000047.1"/>
</dbReference>
<organism evidence="2 3">
    <name type="scientific">Leptospira idonii</name>
    <dbReference type="NCBI Taxonomy" id="1193500"/>
    <lineage>
        <taxon>Bacteria</taxon>
        <taxon>Pseudomonadati</taxon>
        <taxon>Spirochaetota</taxon>
        <taxon>Spirochaetia</taxon>
        <taxon>Leptospirales</taxon>
        <taxon>Leptospiraceae</taxon>
        <taxon>Leptospira</taxon>
    </lineage>
</organism>
<dbReference type="OrthoDB" id="9813713at2"/>
<dbReference type="Pfam" id="PF04134">
    <property type="entry name" value="DCC1-like"/>
    <property type="match status" value="1"/>
</dbReference>
<protein>
    <submittedName>
        <fullName evidence="2">DUF393 domain-containing protein</fullName>
    </submittedName>
</protein>
<reference evidence="2" key="1">
    <citation type="journal article" date="2019" name="PLoS Negl. Trop. Dis.">
        <title>Revisiting the worldwide diversity of Leptospira species in the environment.</title>
        <authorList>
            <person name="Vincent A.T."/>
            <person name="Schiettekatte O."/>
            <person name="Bourhy P."/>
            <person name="Veyrier F.J."/>
            <person name="Picardeau M."/>
        </authorList>
    </citation>
    <scope>NUCLEOTIDE SEQUENCE [LARGE SCALE GENOMIC DNA]</scope>
    <source>
        <strain evidence="2">201300427</strain>
    </source>
</reference>
<evidence type="ECO:0000313" key="2">
    <source>
        <dbReference type="EMBL" id="TGN18650.1"/>
    </source>
</evidence>
<dbReference type="Proteomes" id="UP000298058">
    <property type="component" value="Unassembled WGS sequence"/>
</dbReference>
<evidence type="ECO:0000256" key="1">
    <source>
        <dbReference type="SAM" id="Phobius"/>
    </source>
</evidence>
<dbReference type="GO" id="GO:0015035">
    <property type="term" value="F:protein-disulfide reductase activity"/>
    <property type="evidence" value="ECO:0007669"/>
    <property type="project" value="InterPro"/>
</dbReference>